<dbReference type="InterPro" id="IPR057661">
    <property type="entry name" value="RsdA/BaiN/AoA(So)_Rossmann"/>
</dbReference>
<dbReference type="EMBL" id="AP021906">
    <property type="protein sequence ID" value="BBP91664.1"/>
    <property type="molecule type" value="Genomic_DNA"/>
</dbReference>
<name>A0A5S9MHM9_BACIA</name>
<evidence type="ECO:0000259" key="1">
    <source>
        <dbReference type="Pfam" id="PF03486"/>
    </source>
</evidence>
<dbReference type="SUPFAM" id="SSF51905">
    <property type="entry name" value="FAD/NAD(P)-binding domain"/>
    <property type="match status" value="1"/>
</dbReference>
<dbReference type="InterPro" id="IPR036188">
    <property type="entry name" value="FAD/NAD-bd_sf"/>
</dbReference>
<sequence>MDALLDRLLRALNVTIRTNEKIKTVLYQDGQAAGIVTNNDEKISSKSVVIAVGGKSVPHTGSTGDGYAWAEAAGHTITELFPTEVPVTSDERFIKEKSASRSFFKKCGCQCF</sequence>
<dbReference type="Proteomes" id="UP000464658">
    <property type="component" value="Chromosome"/>
</dbReference>
<protein>
    <recommendedName>
        <fullName evidence="1">RsdA/BaiN/AoA(So)-like Rossmann fold-like domain-containing protein</fullName>
    </recommendedName>
</protein>
<feature type="domain" description="RsdA/BaiN/AoA(So)-like Rossmann fold-like" evidence="1">
    <location>
        <begin position="5"/>
        <end position="80"/>
    </location>
</feature>
<dbReference type="AlphaFoldDB" id="A0A5S9MHM9"/>
<evidence type="ECO:0000313" key="2">
    <source>
        <dbReference type="EMBL" id="BBP91664.1"/>
    </source>
</evidence>
<evidence type="ECO:0000313" key="3">
    <source>
        <dbReference type="Proteomes" id="UP000464658"/>
    </source>
</evidence>
<gene>
    <name evidence="2" type="ORF">BsIDN1_52820</name>
</gene>
<dbReference type="Gene3D" id="3.50.50.60">
    <property type="entry name" value="FAD/NAD(P)-binding domain"/>
    <property type="match status" value="1"/>
</dbReference>
<organism evidence="2 3">
    <name type="scientific">Bacillus safensis</name>
    <dbReference type="NCBI Taxonomy" id="561879"/>
    <lineage>
        <taxon>Bacteria</taxon>
        <taxon>Bacillati</taxon>
        <taxon>Bacillota</taxon>
        <taxon>Bacilli</taxon>
        <taxon>Bacillales</taxon>
        <taxon>Bacillaceae</taxon>
        <taxon>Bacillus</taxon>
    </lineage>
</organism>
<dbReference type="Pfam" id="PF03486">
    <property type="entry name" value="HI0933_like"/>
    <property type="match status" value="1"/>
</dbReference>
<accession>A0A5S9MHM9</accession>
<proteinExistence type="predicted"/>
<reference evidence="2 3" key="1">
    <citation type="submission" date="2019-12" db="EMBL/GenBank/DDBJ databases">
        <title>Full genome sequence of a Bacillus safensis strain isolated from commercially available natto in Indonesia.</title>
        <authorList>
            <person name="Yoshida M."/>
            <person name="Uomi M."/>
            <person name="Waturangi D."/>
            <person name="Ekaputri J.J."/>
            <person name="Setiamarga D.H.E."/>
        </authorList>
    </citation>
    <scope>NUCLEOTIDE SEQUENCE [LARGE SCALE GENOMIC DNA]</scope>
    <source>
        <strain evidence="2 3">IDN1</strain>
    </source>
</reference>